<dbReference type="Proteomes" id="UP000562352">
    <property type="component" value="Unassembled WGS sequence"/>
</dbReference>
<keyword evidence="1" id="KW-1133">Transmembrane helix</keyword>
<feature type="transmembrane region" description="Helical" evidence="1">
    <location>
        <begin position="46"/>
        <end position="65"/>
    </location>
</feature>
<name>A0A841D820_PLAVE</name>
<keyword evidence="1" id="KW-0812">Transmembrane</keyword>
<keyword evidence="1" id="KW-0472">Membrane</keyword>
<comment type="caution">
    <text evidence="2">The sequence shown here is derived from an EMBL/GenBank/DDBJ whole genome shotgun (WGS) entry which is preliminary data.</text>
</comment>
<protein>
    <submittedName>
        <fullName evidence="2">Uncharacterized protein</fullName>
    </submittedName>
</protein>
<evidence type="ECO:0000313" key="3">
    <source>
        <dbReference type="Proteomes" id="UP000562352"/>
    </source>
</evidence>
<reference evidence="2 3" key="1">
    <citation type="submission" date="2020-08" db="EMBL/GenBank/DDBJ databases">
        <title>Genomic Encyclopedia of Type Strains, Phase III (KMG-III): the genomes of soil and plant-associated and newly described type strains.</title>
        <authorList>
            <person name="Whitman W."/>
        </authorList>
    </citation>
    <scope>NUCLEOTIDE SEQUENCE [LARGE SCALE GENOMIC DNA]</scope>
    <source>
        <strain evidence="2 3">CECT 3303</strain>
    </source>
</reference>
<dbReference type="AlphaFoldDB" id="A0A841D820"/>
<accession>A0A841D820</accession>
<sequence length="174" mass="18043">MHDIGMAIWFGGSLMGAVGLNGASSKVSDRRERTRVANAGWDRWTPVNLAGIAMHLVGATGLLMANKGRVARQRGVGSSSMLKLALTTAALAATAYSRKLGATLEQAGEVPAEGGVKPGEDTPAEVAKAQRQLRVMQWVVPGATGALVAVTSLHGEQQRPTEVLGGVLSGVFSR</sequence>
<dbReference type="EMBL" id="JACHJJ010000012">
    <property type="protein sequence ID" value="MBB5964468.1"/>
    <property type="molecule type" value="Genomic_DNA"/>
</dbReference>
<dbReference type="RefSeq" id="WP_221473805.1">
    <property type="nucleotide sequence ID" value="NZ_BAAAWZ010000001.1"/>
</dbReference>
<keyword evidence="3" id="KW-1185">Reference proteome</keyword>
<gene>
    <name evidence="2" type="ORF">FHS22_003752</name>
</gene>
<proteinExistence type="predicted"/>
<evidence type="ECO:0000313" key="2">
    <source>
        <dbReference type="EMBL" id="MBB5964468.1"/>
    </source>
</evidence>
<evidence type="ECO:0000256" key="1">
    <source>
        <dbReference type="SAM" id="Phobius"/>
    </source>
</evidence>
<organism evidence="2 3">
    <name type="scientific">Planomonospora venezuelensis</name>
    <dbReference type="NCBI Taxonomy" id="1999"/>
    <lineage>
        <taxon>Bacteria</taxon>
        <taxon>Bacillati</taxon>
        <taxon>Actinomycetota</taxon>
        <taxon>Actinomycetes</taxon>
        <taxon>Streptosporangiales</taxon>
        <taxon>Streptosporangiaceae</taxon>
        <taxon>Planomonospora</taxon>
    </lineage>
</organism>